<organism evidence="3 4">
    <name type="scientific">Lysobacter hankyongensis</name>
    <dbReference type="NCBI Taxonomy" id="1176535"/>
    <lineage>
        <taxon>Bacteria</taxon>
        <taxon>Pseudomonadati</taxon>
        <taxon>Pseudomonadota</taxon>
        <taxon>Gammaproteobacteria</taxon>
        <taxon>Lysobacterales</taxon>
        <taxon>Lysobacteraceae</taxon>
        <taxon>Lysobacter</taxon>
    </lineage>
</organism>
<dbReference type="EMBL" id="BAABJE010000014">
    <property type="protein sequence ID" value="GAA4798293.1"/>
    <property type="molecule type" value="Genomic_DNA"/>
</dbReference>
<dbReference type="GO" id="GO:0016874">
    <property type="term" value="F:ligase activity"/>
    <property type="evidence" value="ECO:0007669"/>
    <property type="project" value="UniProtKB-KW"/>
</dbReference>
<dbReference type="RefSeq" id="WP_345303716.1">
    <property type="nucleotide sequence ID" value="NZ_BAABJE010000014.1"/>
</dbReference>
<dbReference type="PANTHER" id="PTHR45527:SF1">
    <property type="entry name" value="FATTY ACID SYNTHASE"/>
    <property type="match status" value="1"/>
</dbReference>
<dbReference type="InterPro" id="IPR025110">
    <property type="entry name" value="AMP-bd_C"/>
</dbReference>
<dbReference type="Gene3D" id="3.30.300.30">
    <property type="match status" value="1"/>
</dbReference>
<feature type="domain" description="AMP-dependent synthetase/ligase" evidence="1">
    <location>
        <begin position="12"/>
        <end position="385"/>
    </location>
</feature>
<protein>
    <submittedName>
        <fullName evidence="3">Lipid A modification system glycine--protein ligase AlmE</fullName>
    </submittedName>
</protein>
<sequence length="555" mass="60065">MEDTNAVEYFLESARRFPDRPALWVDGRTYSYRALESHARRLADRLAAVDGAVCATLGERSLTAYCAPLACMLAGKIHVPLGTSFPEARMAGILERTRPSVLICDENGLSLVPGLIAGLGFPLVVLTAGASADHAEDFDAAASPKADAAEARQRMAVGDADDAGSGLAVDDARIAYLLFTSGSTGAPKGVAVGHAALRAYVDAVVARYPELDEHQRCSQFFEPTFDLSMHDMFVTWAVGACLYSVPRSALLLPTDFVNEHRLTVWFSVPSMAATLQRYRLLNPGVLTAVKLALFCGEALPGPLAAAWMAAAPNARSENLYGPTEATIACTAYRIQEEDRERAVIPIGEAFPAMDIAVVREDGTRCAADEVGELWLGGAQLAFGYWRDPIQTAARFVDVRFDDLVSARWYRTGDLATIDSAGVAHFRGRADRQVKLRGYRIELQEVEAHLREICSSADRAVEVAVVAISARSGEAASGIAAFVVDPDLDTRVALAAMKLRLPAYMVPSEIHRVDALPLNNNGKIDYPALADRVRPPERVPRAKRNATIEDGMEYAR</sequence>
<gene>
    <name evidence="3" type="primary">almE</name>
    <name evidence="3" type="ORF">GCM10023307_25450</name>
</gene>
<dbReference type="InterPro" id="IPR020845">
    <property type="entry name" value="AMP-binding_CS"/>
</dbReference>
<feature type="domain" description="AMP-binding enzyme C-terminal" evidence="2">
    <location>
        <begin position="459"/>
        <end position="522"/>
    </location>
</feature>
<dbReference type="Proteomes" id="UP001499959">
    <property type="component" value="Unassembled WGS sequence"/>
</dbReference>
<dbReference type="InterPro" id="IPR000873">
    <property type="entry name" value="AMP-dep_synth/lig_dom"/>
</dbReference>
<keyword evidence="3" id="KW-0436">Ligase</keyword>
<dbReference type="InterPro" id="IPR010071">
    <property type="entry name" value="AA_adenyl_dom"/>
</dbReference>
<dbReference type="Pfam" id="PF00501">
    <property type="entry name" value="AMP-binding"/>
    <property type="match status" value="1"/>
</dbReference>
<dbReference type="PANTHER" id="PTHR45527">
    <property type="entry name" value="NONRIBOSOMAL PEPTIDE SYNTHETASE"/>
    <property type="match status" value="1"/>
</dbReference>
<dbReference type="InterPro" id="IPR045851">
    <property type="entry name" value="AMP-bd_C_sf"/>
</dbReference>
<proteinExistence type="predicted"/>
<reference evidence="4" key="1">
    <citation type="journal article" date="2019" name="Int. J. Syst. Evol. Microbiol.">
        <title>The Global Catalogue of Microorganisms (GCM) 10K type strain sequencing project: providing services to taxonomists for standard genome sequencing and annotation.</title>
        <authorList>
            <consortium name="The Broad Institute Genomics Platform"/>
            <consortium name="The Broad Institute Genome Sequencing Center for Infectious Disease"/>
            <person name="Wu L."/>
            <person name="Ma J."/>
        </authorList>
    </citation>
    <scope>NUCLEOTIDE SEQUENCE [LARGE SCALE GENOMIC DNA]</scope>
    <source>
        <strain evidence="4">JCM 18204</strain>
    </source>
</reference>
<evidence type="ECO:0000313" key="4">
    <source>
        <dbReference type="Proteomes" id="UP001499959"/>
    </source>
</evidence>
<dbReference type="Pfam" id="PF13193">
    <property type="entry name" value="AMP-binding_C"/>
    <property type="match status" value="1"/>
</dbReference>
<dbReference type="PROSITE" id="PS00455">
    <property type="entry name" value="AMP_BINDING"/>
    <property type="match status" value="1"/>
</dbReference>
<evidence type="ECO:0000259" key="2">
    <source>
        <dbReference type="Pfam" id="PF13193"/>
    </source>
</evidence>
<dbReference type="InterPro" id="IPR042099">
    <property type="entry name" value="ANL_N_sf"/>
</dbReference>
<dbReference type="Gene3D" id="3.40.50.12780">
    <property type="entry name" value="N-terminal domain of ligase-like"/>
    <property type="match status" value="1"/>
</dbReference>
<comment type="caution">
    <text evidence="3">The sequence shown here is derived from an EMBL/GenBank/DDBJ whole genome shotgun (WGS) entry which is preliminary data.</text>
</comment>
<dbReference type="SUPFAM" id="SSF56801">
    <property type="entry name" value="Acetyl-CoA synthetase-like"/>
    <property type="match status" value="1"/>
</dbReference>
<name>A0ABP9BNS7_9GAMM</name>
<dbReference type="NCBIfam" id="TIGR01733">
    <property type="entry name" value="AA-adenyl-dom"/>
    <property type="match status" value="1"/>
</dbReference>
<evidence type="ECO:0000313" key="3">
    <source>
        <dbReference type="EMBL" id="GAA4798293.1"/>
    </source>
</evidence>
<keyword evidence="4" id="KW-1185">Reference proteome</keyword>
<accession>A0ABP9BNS7</accession>
<evidence type="ECO:0000259" key="1">
    <source>
        <dbReference type="Pfam" id="PF00501"/>
    </source>
</evidence>